<dbReference type="EMBL" id="JBANAX010000634">
    <property type="protein sequence ID" value="KAL1200008.1"/>
    <property type="molecule type" value="Genomic_DNA"/>
</dbReference>
<name>A0ABD0ZZH0_CARAN</name>
<sequence length="110" mass="12679">MDLNLKVNSFITAAGTWNVVLLRELFVKEDIERIMSYPPVINMPDCWIWAHTKEWVYNVKSGNWLVSSLVSTDVFGQGNNTLIKQLKKRCWKIETEPKIHLFCGGSSLVH</sequence>
<accession>A0ABD0ZZH0</accession>
<protein>
    <submittedName>
        <fullName evidence="1">Uncharacterized protein</fullName>
    </submittedName>
</protein>
<organism evidence="1 2">
    <name type="scientific">Cardamine amara subsp. amara</name>
    <dbReference type="NCBI Taxonomy" id="228776"/>
    <lineage>
        <taxon>Eukaryota</taxon>
        <taxon>Viridiplantae</taxon>
        <taxon>Streptophyta</taxon>
        <taxon>Embryophyta</taxon>
        <taxon>Tracheophyta</taxon>
        <taxon>Spermatophyta</taxon>
        <taxon>Magnoliopsida</taxon>
        <taxon>eudicotyledons</taxon>
        <taxon>Gunneridae</taxon>
        <taxon>Pentapetalae</taxon>
        <taxon>rosids</taxon>
        <taxon>malvids</taxon>
        <taxon>Brassicales</taxon>
        <taxon>Brassicaceae</taxon>
        <taxon>Cardamineae</taxon>
        <taxon>Cardamine</taxon>
    </lineage>
</organism>
<keyword evidence="2" id="KW-1185">Reference proteome</keyword>
<evidence type="ECO:0000313" key="1">
    <source>
        <dbReference type="EMBL" id="KAL1200008.1"/>
    </source>
</evidence>
<evidence type="ECO:0000313" key="2">
    <source>
        <dbReference type="Proteomes" id="UP001558713"/>
    </source>
</evidence>
<reference evidence="1 2" key="1">
    <citation type="submission" date="2024-04" db="EMBL/GenBank/DDBJ databases">
        <title>Genome assembly C_amara_ONT_v2.</title>
        <authorList>
            <person name="Yant L."/>
            <person name="Moore C."/>
            <person name="Slenker M."/>
        </authorList>
    </citation>
    <scope>NUCLEOTIDE SEQUENCE [LARGE SCALE GENOMIC DNA]</scope>
    <source>
        <tissue evidence="1">Leaf</tissue>
    </source>
</reference>
<dbReference type="AlphaFoldDB" id="A0ABD0ZZH0"/>
<comment type="caution">
    <text evidence="1">The sequence shown here is derived from an EMBL/GenBank/DDBJ whole genome shotgun (WGS) entry which is preliminary data.</text>
</comment>
<dbReference type="Proteomes" id="UP001558713">
    <property type="component" value="Unassembled WGS sequence"/>
</dbReference>
<proteinExistence type="predicted"/>
<gene>
    <name evidence="1" type="ORF">V5N11_007217</name>
</gene>